<sequence>MMSETTQTSASTCDNATFLNDDLVTDARYLVREVARRLREPDGVEAIVERDSNREPVYGGSMWAGGSLSHGLAGTAMLYSVLSDSDGSFRDVARVHLNGAVRQLRWNKHAGVMGGACGVLASAQQAGADGRSYRILRRKLTEFVVNSQDELLRQYRGLVDEGLPWSAHDIINGLAGRLRVLLDEPSSKAEDMVQRTVVYLLEHVLTTRDDGLPGWWAPSESQPTEVDRNTYTHGDLNLGLAHGVPGVVASLVSVAERTGVESDVRDAIGLATDWIRSWRQDDGEKQYWPARVPAEYELHRDAAPSLLTRAAWCYGTPGVAVTVMRVGKLLQRSGLVSDGVCTLLSHLDIPDRDWHLDGPTFCHGYAGVIYVLYRCWLLTGDARLRALGNRLGKRLIYDMSDFDAPFVFRHWVPDSPAGWRDARSYRRLDGAGILEGGAGVALVLDAVSNSRPRGLHPEWDRVVGLV</sequence>
<comment type="caution">
    <text evidence="1">The sequence shown here is derived from an EMBL/GenBank/DDBJ whole genome shotgun (WGS) entry which is preliminary data.</text>
</comment>
<reference evidence="1 2" key="1">
    <citation type="submission" date="2017-10" db="EMBL/GenBank/DDBJ databases">
        <title>Draft genome sequence of cellulolytic Actinomyces sp CtC72 isolated from cattle rumen fluid.</title>
        <authorList>
            <person name="Joshi A.J."/>
            <person name="Vasudevan G."/>
            <person name="Lanjekar V.B."/>
            <person name="Hivarkar S."/>
            <person name="Engineer A."/>
            <person name="Pore S.D."/>
            <person name="Dhakephalkar P.K."/>
            <person name="Dagar S."/>
        </authorList>
    </citation>
    <scope>NUCLEOTIDE SEQUENCE [LARGE SCALE GENOMIC DNA]</scope>
    <source>
        <strain evidence="2">CtC72</strain>
    </source>
</reference>
<proteinExistence type="predicted"/>
<evidence type="ECO:0000313" key="1">
    <source>
        <dbReference type="EMBL" id="PHP52547.1"/>
    </source>
</evidence>
<dbReference type="InterPro" id="IPR007822">
    <property type="entry name" value="LANC-like"/>
</dbReference>
<dbReference type="SUPFAM" id="SSF158745">
    <property type="entry name" value="LanC-like"/>
    <property type="match status" value="1"/>
</dbReference>
<dbReference type="Gene3D" id="1.50.10.20">
    <property type="match status" value="1"/>
</dbReference>
<evidence type="ECO:0000313" key="2">
    <source>
        <dbReference type="Proteomes" id="UP000194577"/>
    </source>
</evidence>
<dbReference type="PRINTS" id="PR01955">
    <property type="entry name" value="LANCFRANKIA"/>
</dbReference>
<keyword evidence="2" id="KW-1185">Reference proteome</keyword>
<dbReference type="PRINTS" id="PR01950">
    <property type="entry name" value="LANCSUPER"/>
</dbReference>
<dbReference type="CDD" id="cd04793">
    <property type="entry name" value="LanC"/>
    <property type="match status" value="1"/>
</dbReference>
<dbReference type="SMART" id="SM01260">
    <property type="entry name" value="LANC_like"/>
    <property type="match status" value="1"/>
</dbReference>
<name>A0ABX4MAR9_9ACTO</name>
<protein>
    <recommendedName>
        <fullName evidence="3">Lanthionine synthetase C-like protein</fullName>
    </recommendedName>
</protein>
<evidence type="ECO:0008006" key="3">
    <source>
        <dbReference type="Google" id="ProtNLM"/>
    </source>
</evidence>
<gene>
    <name evidence="1" type="ORF">BW737_008655</name>
</gene>
<dbReference type="Proteomes" id="UP000194577">
    <property type="component" value="Unassembled WGS sequence"/>
</dbReference>
<dbReference type="Pfam" id="PF05147">
    <property type="entry name" value="LANC_like"/>
    <property type="match status" value="1"/>
</dbReference>
<accession>A0ABX4MAR9</accession>
<organism evidence="1 2">
    <name type="scientific">Actinomyces ruminis</name>
    <dbReference type="NCBI Taxonomy" id="1937003"/>
    <lineage>
        <taxon>Bacteria</taxon>
        <taxon>Bacillati</taxon>
        <taxon>Actinomycetota</taxon>
        <taxon>Actinomycetes</taxon>
        <taxon>Actinomycetales</taxon>
        <taxon>Actinomycetaceae</taxon>
        <taxon>Actinomyces</taxon>
    </lineage>
</organism>
<dbReference type="EMBL" id="MTPX02000042">
    <property type="protein sequence ID" value="PHP52547.1"/>
    <property type="molecule type" value="Genomic_DNA"/>
</dbReference>
<dbReference type="InterPro" id="IPR033889">
    <property type="entry name" value="LanC"/>
</dbReference>